<evidence type="ECO:0000313" key="5">
    <source>
        <dbReference type="Proteomes" id="UP000029861"/>
    </source>
</evidence>
<reference evidence="4 5" key="1">
    <citation type="journal article" date="2014" name="Genome Announc.">
        <title>Draft genome sequences of eight enterohepatic helicobacter species isolated from both laboratory and wild rodents.</title>
        <authorList>
            <person name="Sheh A."/>
            <person name="Shen Z."/>
            <person name="Fox J.G."/>
        </authorList>
    </citation>
    <scope>NUCLEOTIDE SEQUENCE [LARGE SCALE GENOMIC DNA]</scope>
    <source>
        <strain evidence="4 5">ATCC 49310</strain>
    </source>
</reference>
<dbReference type="EMBL" id="JRPK02000022">
    <property type="protein sequence ID" value="TLD97174.1"/>
    <property type="molecule type" value="Genomic_DNA"/>
</dbReference>
<accession>A0A4U8TBX8</accession>
<evidence type="ECO:0000256" key="1">
    <source>
        <dbReference type="ARBA" id="ARBA00022857"/>
    </source>
</evidence>
<dbReference type="RefSeq" id="WP_052089191.1">
    <property type="nucleotide sequence ID" value="NZ_FZNF01000081.1"/>
</dbReference>
<keyword evidence="2" id="KW-0119">Carbohydrate metabolism</keyword>
<dbReference type="InterPro" id="IPR036291">
    <property type="entry name" value="NAD(P)-bd_dom_sf"/>
</dbReference>
<proteinExistence type="predicted"/>
<dbReference type="Pfam" id="PF01370">
    <property type="entry name" value="Epimerase"/>
    <property type="match status" value="1"/>
</dbReference>
<dbReference type="InterPro" id="IPR001509">
    <property type="entry name" value="Epimerase_deHydtase"/>
</dbReference>
<dbReference type="Gene3D" id="3.90.25.10">
    <property type="entry name" value="UDP-galactose 4-epimerase, domain 1"/>
    <property type="match status" value="1"/>
</dbReference>
<evidence type="ECO:0000256" key="2">
    <source>
        <dbReference type="ARBA" id="ARBA00023277"/>
    </source>
</evidence>
<dbReference type="PANTHER" id="PTHR43103">
    <property type="entry name" value="NUCLEOSIDE-DIPHOSPHATE-SUGAR EPIMERASE"/>
    <property type="match status" value="1"/>
</dbReference>
<keyword evidence="1" id="KW-0521">NADP</keyword>
<dbReference type="SUPFAM" id="SSF51735">
    <property type="entry name" value="NAD(P)-binding Rossmann-fold domains"/>
    <property type="match status" value="1"/>
</dbReference>
<protein>
    <submittedName>
        <fullName evidence="4">SDR family NAD(P)-dependent oxidoreductase</fullName>
    </submittedName>
</protein>
<dbReference type="Proteomes" id="UP000029861">
    <property type="component" value="Unassembled WGS sequence"/>
</dbReference>
<feature type="domain" description="NAD-dependent epimerase/dehydratase" evidence="3">
    <location>
        <begin position="25"/>
        <end position="264"/>
    </location>
</feature>
<dbReference type="STRING" id="50960.LS81_07200"/>
<evidence type="ECO:0000313" key="4">
    <source>
        <dbReference type="EMBL" id="TLD97174.1"/>
    </source>
</evidence>
<gene>
    <name evidence="4" type="ORF">LS80_006970</name>
</gene>
<organism evidence="4 5">
    <name type="scientific">Helicobacter trogontum</name>
    <dbReference type="NCBI Taxonomy" id="50960"/>
    <lineage>
        <taxon>Bacteria</taxon>
        <taxon>Pseudomonadati</taxon>
        <taxon>Campylobacterota</taxon>
        <taxon>Epsilonproteobacteria</taxon>
        <taxon>Campylobacterales</taxon>
        <taxon>Helicobacteraceae</taxon>
        <taxon>Helicobacter</taxon>
    </lineage>
</organism>
<sequence length="415" mass="47948">MQSAITQQSQNMQKIDTLNLSAKTILVTGAAGFIGSNLVEYFALHHRDCRILALDYFRDSLTFPNGNPTTLGHFKNLVLYPNVEVLSLDIANDKEMRALQKKYGKIDYILHEAAVSDTTCMDMRHVMQVNFNAFKALIKLALKHEAHIIYASSAAVYGNTEIPNSVGINEIPENIYGFSKLCMDQENKRLQKTLQEKGIGLIGLRYFNVYGRYEFYKHKTSSMILQLSLQALRDRVVRLFEFGEQQRDFVYVHDVVQANIRAMELLMLTYGLRDRSKQTQEWYRIHKTFNDVNMQQEPQAEEIALQKMFGHDFATKSQSIMQTWLERGAVYNVGSGVSRSYNDIITILKENLKVNFEVQYIKNPYPFFQNHTLANKADFLPNYIPQYTLEAGVKDYVPHIESVFKEIKEGKKTWQ</sequence>
<dbReference type="PANTHER" id="PTHR43103:SF3">
    <property type="entry name" value="ADP-L-GLYCERO-D-MANNO-HEPTOSE-6-EPIMERASE"/>
    <property type="match status" value="1"/>
</dbReference>
<dbReference type="Gene3D" id="3.40.50.720">
    <property type="entry name" value="NAD(P)-binding Rossmann-like Domain"/>
    <property type="match status" value="1"/>
</dbReference>
<comment type="caution">
    <text evidence="4">The sequence shown here is derived from an EMBL/GenBank/DDBJ whole genome shotgun (WGS) entry which is preliminary data.</text>
</comment>
<name>A0A4U8TBX8_9HELI</name>
<dbReference type="AlphaFoldDB" id="A0A4U8TBX8"/>
<evidence type="ECO:0000259" key="3">
    <source>
        <dbReference type="Pfam" id="PF01370"/>
    </source>
</evidence>